<protein>
    <submittedName>
        <fullName evidence="3">Tripartite tricarboxylate transporter TctB family protein</fullName>
    </submittedName>
</protein>
<name>A0A2W7MC47_9BACI</name>
<evidence type="ECO:0000256" key="1">
    <source>
        <dbReference type="SAM" id="Phobius"/>
    </source>
</evidence>
<feature type="transmembrane region" description="Helical" evidence="1">
    <location>
        <begin position="40"/>
        <end position="58"/>
    </location>
</feature>
<feature type="transmembrane region" description="Helical" evidence="1">
    <location>
        <begin position="79"/>
        <end position="111"/>
    </location>
</feature>
<evidence type="ECO:0000313" key="3">
    <source>
        <dbReference type="EMBL" id="PZX02342.1"/>
    </source>
</evidence>
<dbReference type="Proteomes" id="UP000248646">
    <property type="component" value="Unassembled WGS sequence"/>
</dbReference>
<keyword evidence="1" id="KW-0812">Transmembrane</keyword>
<evidence type="ECO:0000259" key="2">
    <source>
        <dbReference type="Pfam" id="PF07331"/>
    </source>
</evidence>
<feature type="transmembrane region" description="Helical" evidence="1">
    <location>
        <begin position="117"/>
        <end position="135"/>
    </location>
</feature>
<reference evidence="3 4" key="1">
    <citation type="submission" date="2018-06" db="EMBL/GenBank/DDBJ databases">
        <title>Genomic Encyclopedia of Type Strains, Phase IV (KMG-IV): sequencing the most valuable type-strain genomes for metagenomic binning, comparative biology and taxonomic classification.</title>
        <authorList>
            <person name="Goeker M."/>
        </authorList>
    </citation>
    <scope>NUCLEOTIDE SEQUENCE [LARGE SCALE GENOMIC DNA]</scope>
    <source>
        <strain evidence="3 4">DSM 5</strain>
    </source>
</reference>
<keyword evidence="1" id="KW-1133">Transmembrane helix</keyword>
<keyword evidence="1" id="KW-0472">Membrane</keyword>
<evidence type="ECO:0000313" key="4">
    <source>
        <dbReference type="Proteomes" id="UP000248646"/>
    </source>
</evidence>
<dbReference type="Pfam" id="PF07331">
    <property type="entry name" value="TctB"/>
    <property type="match status" value="1"/>
</dbReference>
<dbReference type="EMBL" id="QKZI01000013">
    <property type="protein sequence ID" value="PZX02342.1"/>
    <property type="molecule type" value="Genomic_DNA"/>
</dbReference>
<accession>A0A2W7MC47</accession>
<comment type="caution">
    <text evidence="3">The sequence shown here is derived from an EMBL/GenBank/DDBJ whole genome shotgun (WGS) entry which is preliminary data.</text>
</comment>
<dbReference type="AlphaFoldDB" id="A0A2W7MC47"/>
<feature type="transmembrane region" description="Helical" evidence="1">
    <location>
        <begin position="7"/>
        <end position="28"/>
    </location>
</feature>
<gene>
    <name evidence="3" type="ORF">C7437_11317</name>
</gene>
<proteinExistence type="predicted"/>
<feature type="domain" description="DUF1468" evidence="2">
    <location>
        <begin position="9"/>
        <end position="144"/>
    </location>
</feature>
<dbReference type="RefSeq" id="WP_170122396.1">
    <property type="nucleotide sequence ID" value="NZ_QKZI01000013.1"/>
</dbReference>
<keyword evidence="4" id="KW-1185">Reference proteome</keyword>
<dbReference type="InterPro" id="IPR009936">
    <property type="entry name" value="DUF1468"/>
</dbReference>
<organism evidence="3 4">
    <name type="scientific">Psychrobacillus insolitus</name>
    <dbReference type="NCBI Taxonomy" id="1461"/>
    <lineage>
        <taxon>Bacteria</taxon>
        <taxon>Bacillati</taxon>
        <taxon>Bacillota</taxon>
        <taxon>Bacilli</taxon>
        <taxon>Bacillales</taxon>
        <taxon>Bacillaceae</taxon>
        <taxon>Psychrobacillus</taxon>
    </lineage>
</organism>
<sequence length="150" mass="16765">MNSVKPSVWAGIIILCLGIVSLLMSLQYTYSGMVGPGPGFFPVWLSGIIIVLAIWYILESIKGKNVSAQDWPTGQSLKQILFIIMSLISYFILFLLVGFLLAAIIFLAILFYREYKWYVTVSLSVGITLFIYVMFNTVLKVHLPSGGILF</sequence>